<dbReference type="GeneID" id="39733996"/>
<keyword evidence="4" id="KW-1185">Reference proteome</keyword>
<evidence type="ECO:0000313" key="3">
    <source>
        <dbReference type="EMBL" id="CRG85332.1"/>
    </source>
</evidence>
<keyword evidence="2" id="KW-1133">Transmembrane helix</keyword>
<evidence type="ECO:0000256" key="2">
    <source>
        <dbReference type="SAM" id="Phobius"/>
    </source>
</evidence>
<organism evidence="3 4">
    <name type="scientific">Plasmodium relictum</name>
    <dbReference type="NCBI Taxonomy" id="85471"/>
    <lineage>
        <taxon>Eukaryota</taxon>
        <taxon>Sar</taxon>
        <taxon>Alveolata</taxon>
        <taxon>Apicomplexa</taxon>
        <taxon>Aconoidasida</taxon>
        <taxon>Haemosporida</taxon>
        <taxon>Plasmodiidae</taxon>
        <taxon>Plasmodium</taxon>
        <taxon>Plasmodium (Haemamoeba)</taxon>
    </lineage>
</organism>
<keyword evidence="1" id="KW-0175">Coiled coil</keyword>
<feature type="coiled-coil region" evidence="1">
    <location>
        <begin position="572"/>
        <end position="627"/>
    </location>
</feature>
<accession>A0A1J1GKG4</accession>
<feature type="transmembrane region" description="Helical" evidence="2">
    <location>
        <begin position="2524"/>
        <end position="2543"/>
    </location>
</feature>
<feature type="coiled-coil region" evidence="1">
    <location>
        <begin position="2193"/>
        <end position="2220"/>
    </location>
</feature>
<name>A0A1J1GKG4_PLARL</name>
<dbReference type="VEuPathDB" id="PlasmoDB:PRELSG_0008000"/>
<feature type="coiled-coil region" evidence="1">
    <location>
        <begin position="227"/>
        <end position="288"/>
    </location>
</feature>
<evidence type="ECO:0000313" key="4">
    <source>
        <dbReference type="Proteomes" id="UP000220158"/>
    </source>
</evidence>
<dbReference type="OMA" id="FERISTH"/>
<proteinExistence type="predicted"/>
<dbReference type="EMBL" id="CVMU01000399">
    <property type="protein sequence ID" value="CRG85332.1"/>
    <property type="molecule type" value="Genomic_DNA"/>
</dbReference>
<feature type="coiled-coil region" evidence="1">
    <location>
        <begin position="1787"/>
        <end position="1831"/>
    </location>
</feature>
<gene>
    <name evidence="3" type="ORF">PRELSG_0008000</name>
</gene>
<reference evidence="3 4" key="1">
    <citation type="submission" date="2015-04" db="EMBL/GenBank/DDBJ databases">
        <authorList>
            <consortium name="Pathogen Informatics"/>
        </authorList>
    </citation>
    <scope>NUCLEOTIDE SEQUENCE [LARGE SCALE GENOMIC DNA]</scope>
    <source>
        <strain evidence="3 4">SGS1</strain>
    </source>
</reference>
<feature type="coiled-coil region" evidence="1">
    <location>
        <begin position="1372"/>
        <end position="1416"/>
    </location>
</feature>
<dbReference type="Proteomes" id="UP000220158">
    <property type="component" value="Unassembled WGS sequence"/>
</dbReference>
<dbReference type="RefSeq" id="XP_028531276.1">
    <property type="nucleotide sequence ID" value="XM_028676934.1"/>
</dbReference>
<feature type="coiled-coil region" evidence="1">
    <location>
        <begin position="961"/>
        <end position="1041"/>
    </location>
</feature>
<evidence type="ECO:0000256" key="1">
    <source>
        <dbReference type="SAM" id="Coils"/>
    </source>
</evidence>
<feature type="coiled-coil region" evidence="1">
    <location>
        <begin position="1646"/>
        <end position="1683"/>
    </location>
</feature>
<keyword evidence="2" id="KW-0812">Transmembrane</keyword>
<dbReference type="KEGG" id="prel:PRELSG_0008000"/>
<feature type="coiled-coil region" evidence="1">
    <location>
        <begin position="1257"/>
        <end position="1325"/>
    </location>
</feature>
<keyword evidence="2" id="KW-0472">Membrane</keyword>
<protein>
    <submittedName>
        <fullName evidence="3">Reticulocyte binding protein, putative</fullName>
    </submittedName>
</protein>
<sequence>MERIKIMIAYSVFIFSLFDLSYEKKVEVTSNKFKSNIKNLSSVPNLEKTELKNFVIEYNNEKMKNLRISISSNPNIYNKKIGKLEIEEKKSPNIYKVKSSVVKKDYNIKTNPSNIMHIEKNIPYLSNIYIYNGGKQNKLVSSAYSFIEEKTSELIDHQLLNDYRSLIKQLDENYKKGRDSYIKLLSYKETEKYYLEKEKEYYQNFQIRIVPAIDEIIKSAEEYINYCKKSKDDIKKKMNELELIENVEKVDTITQKIDAFKSDIVVIKEKLNKDFESIEKKREDVYKDVDTYLKLERIKVKQKRNVRGSYRKTIESYLGEMDSCEKCGNLTKECENFLESDSKLLKIKNKNFYHKKYKHTLKLLMEEINDIITISKENEKIISDNFASIKDMQNNVRNFVFDNNNITEKATSLSIAYYNYIFAEKSCQELKLNFEKKKGEIYVLFDNIAKELGDEINSLVYPSEIESKNEKIYSQSKEILSYVDRMIHENCEILEDLSYSNQEISAIINKIIQLYSQIGTHNISLKREFHSINEKYNSFKSEKCQIETWKQNLPIDNQKILIDITENVHAKKKNIEDIIASSNKKNEELERNFEALKSLKDEIEELIKKIKTEKEILKELKTKEDEQIKQAVGNIEQELENIGRKISKLKSFMDLKCTENKDIKIIEKVIDESSFDNKSEYTTKKEIAKEKMETAVRSLFHNGKIEKTYNEIPNYISEKKRVNYMIYDLNTINSILGELKQKSTEIDNIIEEGTTIMEGDIASATKNLSELRDNIITESIEDLHNKMKNSHETFNQILSFINDSMIDYKKKKDKFKDFEEDIKKKKISFFDNLVEEDSDTLEGKDTFQETFSLNKIIKENENLILTKISEARNIVSIYKEQFEIYKKIEEHEKILNNHIVFGNLKALKEKIIEINADKKLNDYQRDYESVTSSIDDSIEKVRLSKKIIEDIKVLNKVINESNKNGESIENLRRNLKELEEKLNRHYISIEEDSLIENNVKENLLSELRKKKKIVEDQMKPIDESEKKSKDLLESSADLKKNGKNSLNEKNITIDSENISRKKKNLETIIGDIASSNVRINTLSLEVDNLINTQNNEIANMIYSFIMELYQEISKKIVASSRILEVAERGFKKYKFEKDIKNVIYNNNKEKLNEIWQSFSELKNNINIDKEKIAEIQHKFKSEVDNSNNLKKYNEKFNEKRNNMKRKYEKMKKELEDHDKVDIRLQNTLAEINEKKLEYKKILVYDYLDQITDVKRRAEEEIKTIDLYKEKIKQLEENIPDIEKCSLESLNYEDYVSGAKRDIEEINRLEKDVKATMKNISTVKVENDIYAIQINVEGKLKEVINKKSKIDYASKTIKHIEMMLTSTTFSVVMQDIENNAQLVKKEEENAKKEFTESENAKRKVLDYLKNAEELRDLLTHNLDEDLFDKKIEEIRLVRKNIKYKIKDINVFLSEAEKHKVASSFYFNNIIRGKDKIIYLKNNDEEKILTDQVMENVNRYVVESENYSNKAAKYTEETHKNYELSLKYREKMNDILNDSIILAEKMKIEMKKNYVTDILIKMQNGYYDNIYLLKGLKKRLIRLEQEDINMQNEDEANNEKSIDAFTKIQITRINANQTLLDKEKLKNRIINIISDAENEMNSFYTIVEKNYESSLNELEIGKDNLEKISKVLENFEEKKKFFDTELNYLKDIETITATLEDQMVLYKKFYEEGILEEIKKIAEEYKKNIDVLIKSIKLTIDTSITFLKNSALKENVILQKFKDPERKMNEIYDSFNKSYKEIEKEALMILESSKTYNDLKEKKEKAKVEKEKLIEFNKEMKNLLNNINDIRINEILRLILYMKNELDNVNENAKEEYTKLGKYSENIKRNLENIINSNCTCTALIEIDNAKNKISKFKERKIVHSSYKDKAYLIYDKICKIISFIDMNIESTSILEGYKDIENAEDIVLSIQGDSFDINNKEKENEENIIIMEDIYEKIKIRDELKKKIKNTRYKVDKTLRSAQDSLENFKKIKVININEEYDEILRNSKEYGNFKKIISFYEEKYNKIQTELKTDEIVAEFNKYGNFLNDLGYFIEILHIKKFTEGVIEKVEDYINIIENKVVDTNNNILGINSYFYKLLELREKCKLHILSLAITAINSEMSNDSTIIEKRKNNAVECVEYVVNSYNSINYDIYTTNECFHRNIISIYELNGVEHLNNLKDELKKNQQKVIERINDIKKLFLRANEKKNSIYVDKNLLELKILYKEFKQEKNHLKKIYKKINETKLKEMENSSKKFVDIAESYKNVIENEKRYILDLKNYLEKIEYFMKGEYQKLLLIKPIDTKEKILQLDEFYNLSIYIFIEIYKYENHNNSENKKMMNHIKQISYLIERTIFLMKDTELYQCENYDELSEEENKEILNDVNDYKKRTKSKIEESRRIFESIMRSIDQNKIFIHENNNMIHSIYNIVIKVNNIIQYYEKEIIEKGEYNEIKIHLNTTNKIKDKNILITNNVGNDIQYNEMGSELYSQNKENSKSKLDNGSIKLIGTLIALLICYGVLILIVYKSNNRKINYNNKSFNNFAFSNNAHNSYKEGDTQIYFNIL</sequence>
<feature type="coiled-coil region" evidence="1">
    <location>
        <begin position="1158"/>
        <end position="1220"/>
    </location>
</feature>